<evidence type="ECO:0000313" key="3">
    <source>
        <dbReference type="Proteomes" id="UP000287447"/>
    </source>
</evidence>
<comment type="caution">
    <text evidence="2">The sequence shown here is derived from an EMBL/GenBank/DDBJ whole genome shotgun (WGS) entry which is preliminary data.</text>
</comment>
<evidence type="ECO:0000259" key="1">
    <source>
        <dbReference type="Pfam" id="PF01882"/>
    </source>
</evidence>
<proteinExistence type="predicted"/>
<sequence>MKPTIRAVLLCAAGIPPVGALIVMDAAYWPASVFYMLFVILIGGADAVLCPSARSLTVAMAPPGQLYVGRNGALAMTLAFHRTGMAVPVDCLLDVNEVLRRPALRRVTVPGEGEVQFDIPLHADRRGMAEVEALWLRWRGPLGLFQRSHAVEGGRIPVVPDVNLVREMEIRFNARDAMHGVKVQRQKGEGQEFNALKEWRAGMDTRSIDWKQSARHRALICKEYDVERNHPVVFAFDTGHLMGEAVHGLTKLDHAINASLVLGWTCLQGGDRVGAYGFNARMGAYAAPVSGRSGFSRLQGFGAELAYSFDETNFTLGLGGLLGRLDRRSLVIVFSDFVDTVTADLMIDGLRRLAGRHVVLFVTFRNVELEDVAERMPAGPKNLAQSVIAADLMQERRIVTRSLEQMGVLCLETVPGEMSASLINRYTDIKRQGLI</sequence>
<dbReference type="SUPFAM" id="SSF53300">
    <property type="entry name" value="vWA-like"/>
    <property type="match status" value="1"/>
</dbReference>
<feature type="domain" description="DUF58" evidence="1">
    <location>
        <begin position="197"/>
        <end position="364"/>
    </location>
</feature>
<name>A0A3S2VPM1_9PROT</name>
<gene>
    <name evidence="2" type="ORF">EOI86_05165</name>
</gene>
<dbReference type="Proteomes" id="UP000287447">
    <property type="component" value="Unassembled WGS sequence"/>
</dbReference>
<dbReference type="OrthoDB" id="9776116at2"/>
<protein>
    <submittedName>
        <fullName evidence="2">DUF58 domain-containing protein</fullName>
    </submittedName>
</protein>
<evidence type="ECO:0000313" key="2">
    <source>
        <dbReference type="EMBL" id="RVU38668.1"/>
    </source>
</evidence>
<keyword evidence="3" id="KW-1185">Reference proteome</keyword>
<dbReference type="PANTHER" id="PTHR33608:SF3">
    <property type="entry name" value="SLR2013 PROTEIN"/>
    <property type="match status" value="1"/>
</dbReference>
<accession>A0A3S2VPM1</accession>
<dbReference type="EMBL" id="SADE01000001">
    <property type="protein sequence ID" value="RVU38668.1"/>
    <property type="molecule type" value="Genomic_DNA"/>
</dbReference>
<reference evidence="3" key="1">
    <citation type="submission" date="2019-01" db="EMBL/GenBank/DDBJ databases">
        <title>Gri0909 isolated from a small marine red alga.</title>
        <authorList>
            <person name="Kim J."/>
            <person name="Jeong S.E."/>
            <person name="Jeon C.O."/>
        </authorList>
    </citation>
    <scope>NUCLEOTIDE SEQUENCE [LARGE SCALE GENOMIC DNA]</scope>
    <source>
        <strain evidence="3">Gri0909</strain>
    </source>
</reference>
<dbReference type="Pfam" id="PF01882">
    <property type="entry name" value="DUF58"/>
    <property type="match status" value="1"/>
</dbReference>
<dbReference type="PANTHER" id="PTHR33608">
    <property type="entry name" value="BLL2464 PROTEIN"/>
    <property type="match status" value="1"/>
</dbReference>
<dbReference type="InterPro" id="IPR036465">
    <property type="entry name" value="vWFA_dom_sf"/>
</dbReference>
<dbReference type="RefSeq" id="WP_127764041.1">
    <property type="nucleotide sequence ID" value="NZ_SADE01000001.1"/>
</dbReference>
<dbReference type="InterPro" id="IPR002881">
    <property type="entry name" value="DUF58"/>
</dbReference>
<organism evidence="2 3">
    <name type="scientific">Hwanghaeella grinnelliae</name>
    <dbReference type="NCBI Taxonomy" id="2500179"/>
    <lineage>
        <taxon>Bacteria</taxon>
        <taxon>Pseudomonadati</taxon>
        <taxon>Pseudomonadota</taxon>
        <taxon>Alphaproteobacteria</taxon>
        <taxon>Rhodospirillales</taxon>
        <taxon>Rhodospirillaceae</taxon>
        <taxon>Hwanghaeella</taxon>
    </lineage>
</organism>
<dbReference type="AlphaFoldDB" id="A0A3S2VPM1"/>